<dbReference type="AlphaFoldDB" id="A0A7M7PGZ6"/>
<dbReference type="Gene3D" id="3.40.50.720">
    <property type="entry name" value="NAD(P)-binding Rossmann-like Domain"/>
    <property type="match status" value="1"/>
</dbReference>
<dbReference type="RefSeq" id="XP_030849174.1">
    <property type="nucleotide sequence ID" value="XM_030993314.1"/>
</dbReference>
<dbReference type="GeneID" id="592505"/>
<dbReference type="EnsemblMetazoa" id="XM_030993314">
    <property type="protein sequence ID" value="XP_030849174"/>
    <property type="gene ID" value="LOC592505"/>
</dbReference>
<reference evidence="2" key="2">
    <citation type="submission" date="2021-01" db="UniProtKB">
        <authorList>
            <consortium name="EnsemblMetazoa"/>
        </authorList>
    </citation>
    <scope>IDENTIFICATION</scope>
</reference>
<dbReference type="PANTHER" id="PTHR14097">
    <property type="entry name" value="OXIDOREDUCTASE HTATIP2"/>
    <property type="match status" value="1"/>
</dbReference>
<feature type="compositionally biased region" description="Low complexity" evidence="1">
    <location>
        <begin position="7"/>
        <end position="51"/>
    </location>
</feature>
<sequence length="301" mass="32641">MADEQQEQQPSEQPAQESSPPASIDTAPAAEGAAAPTEPTAEPAATATSPAEPEPEAQGTEAKAPPLQAEMEKFRGLGKTAFVAGYTGECGKALVQELARTKIFSKVLLIGRREVPLEGDVYKDFAAEQKVVDYDKLDDSADIFKGPTVGYCCLGTTRGKAGKDGFKKVDYDYVMKIGELAKQNGCEQYHLVSSVGANANSSMLYTRVKGQTEEETAKLEFEKFTIYRPGLLMCNREESRFGEGLMRFVSRPIDYLSPGRMTNTTLSVGQAMIARTVKPAEEPKKIVQGRDIYTASKDITG</sequence>
<organism evidence="2 3">
    <name type="scientific">Strongylocentrotus purpuratus</name>
    <name type="common">Purple sea urchin</name>
    <dbReference type="NCBI Taxonomy" id="7668"/>
    <lineage>
        <taxon>Eukaryota</taxon>
        <taxon>Metazoa</taxon>
        <taxon>Echinodermata</taxon>
        <taxon>Eleutherozoa</taxon>
        <taxon>Echinozoa</taxon>
        <taxon>Echinoidea</taxon>
        <taxon>Euechinoidea</taxon>
        <taxon>Echinacea</taxon>
        <taxon>Camarodonta</taxon>
        <taxon>Echinidea</taxon>
        <taxon>Strongylocentrotidae</taxon>
        <taxon>Strongylocentrotus</taxon>
    </lineage>
</organism>
<name>A0A7M7PGZ6_STRPU</name>
<dbReference type="Proteomes" id="UP000007110">
    <property type="component" value="Unassembled WGS sequence"/>
</dbReference>
<dbReference type="InParanoid" id="A0A7M7PGZ6"/>
<dbReference type="CDD" id="cd05250">
    <property type="entry name" value="CC3_like_SDR_a"/>
    <property type="match status" value="1"/>
</dbReference>
<accession>A0A7M7PGZ6</accession>
<dbReference type="PANTHER" id="PTHR14097:SF7">
    <property type="entry name" value="OXIDOREDUCTASE HTATIP2"/>
    <property type="match status" value="1"/>
</dbReference>
<dbReference type="GO" id="GO:0005737">
    <property type="term" value="C:cytoplasm"/>
    <property type="evidence" value="ECO:0000318"/>
    <property type="project" value="GO_Central"/>
</dbReference>
<protein>
    <recommendedName>
        <fullName evidence="4">NAD(P)-binding domain-containing protein</fullName>
    </recommendedName>
</protein>
<proteinExistence type="predicted"/>
<dbReference type="CTD" id="10553"/>
<dbReference type="FunCoup" id="A0A7M7PGZ6">
    <property type="interactions" value="275"/>
</dbReference>
<dbReference type="InterPro" id="IPR036291">
    <property type="entry name" value="NAD(P)-bd_dom_sf"/>
</dbReference>
<keyword evidence="3" id="KW-1185">Reference proteome</keyword>
<dbReference type="SUPFAM" id="SSF51735">
    <property type="entry name" value="NAD(P)-binding Rossmann-fold domains"/>
    <property type="match status" value="1"/>
</dbReference>
<feature type="region of interest" description="Disordered" evidence="1">
    <location>
        <begin position="1"/>
        <end position="66"/>
    </location>
</feature>
<dbReference type="OrthoDB" id="430436at2759"/>
<evidence type="ECO:0000256" key="1">
    <source>
        <dbReference type="SAM" id="MobiDB-lite"/>
    </source>
</evidence>
<evidence type="ECO:0000313" key="2">
    <source>
        <dbReference type="EnsemblMetazoa" id="XP_030849174"/>
    </source>
</evidence>
<evidence type="ECO:0000313" key="3">
    <source>
        <dbReference type="Proteomes" id="UP000007110"/>
    </source>
</evidence>
<reference evidence="3" key="1">
    <citation type="submission" date="2015-02" db="EMBL/GenBank/DDBJ databases">
        <title>Genome sequencing for Strongylocentrotus purpuratus.</title>
        <authorList>
            <person name="Murali S."/>
            <person name="Liu Y."/>
            <person name="Vee V."/>
            <person name="English A."/>
            <person name="Wang M."/>
            <person name="Skinner E."/>
            <person name="Han Y."/>
            <person name="Muzny D.M."/>
            <person name="Worley K.C."/>
            <person name="Gibbs R.A."/>
        </authorList>
    </citation>
    <scope>NUCLEOTIDE SEQUENCE</scope>
</reference>
<evidence type="ECO:0008006" key="4">
    <source>
        <dbReference type="Google" id="ProtNLM"/>
    </source>
</evidence>
<dbReference type="KEGG" id="spu:592505"/>